<keyword evidence="3" id="KW-0378">Hydrolase</keyword>
<evidence type="ECO:0000313" key="4">
    <source>
        <dbReference type="Proteomes" id="UP000028194"/>
    </source>
</evidence>
<keyword evidence="4" id="KW-1185">Reference proteome</keyword>
<name>A0A075N0M6_9ARCH</name>
<dbReference type="Proteomes" id="UP000028194">
    <property type="component" value="Chromosome"/>
</dbReference>
<dbReference type="Pfam" id="PF00082">
    <property type="entry name" value="Peptidase_S8"/>
    <property type="match status" value="1"/>
</dbReference>
<evidence type="ECO:0000313" key="3">
    <source>
        <dbReference type="EMBL" id="AIF85029.1"/>
    </source>
</evidence>
<gene>
    <name evidence="3" type="ORF">NTE_02994</name>
</gene>
<evidence type="ECO:0000256" key="1">
    <source>
        <dbReference type="SAM" id="MobiDB-lite"/>
    </source>
</evidence>
<dbReference type="AlphaFoldDB" id="A0A075N0M6"/>
<dbReference type="RefSeq" id="WP_148701499.1">
    <property type="nucleotide sequence ID" value="NZ_CP007174.1"/>
</dbReference>
<dbReference type="InterPro" id="IPR036852">
    <property type="entry name" value="Peptidase_S8/S53_dom_sf"/>
</dbReference>
<evidence type="ECO:0000259" key="2">
    <source>
        <dbReference type="Pfam" id="PF00082"/>
    </source>
</evidence>
<dbReference type="EMBL" id="CP007174">
    <property type="protein sequence ID" value="AIF85029.1"/>
    <property type="molecule type" value="Genomic_DNA"/>
</dbReference>
<dbReference type="SUPFAM" id="SSF52743">
    <property type="entry name" value="Subtilisin-like"/>
    <property type="match status" value="1"/>
</dbReference>
<feature type="region of interest" description="Disordered" evidence="1">
    <location>
        <begin position="710"/>
        <end position="729"/>
    </location>
</feature>
<feature type="domain" description="Peptidase S8/S53" evidence="2">
    <location>
        <begin position="296"/>
        <end position="516"/>
    </location>
</feature>
<dbReference type="KEGG" id="nev:NTE_02994"/>
<dbReference type="InterPro" id="IPR000209">
    <property type="entry name" value="Peptidase_S8/S53_dom"/>
</dbReference>
<dbReference type="Gene3D" id="3.40.50.200">
    <property type="entry name" value="Peptidase S8/S53 domain"/>
    <property type="match status" value="1"/>
</dbReference>
<dbReference type="GO" id="GO:0006508">
    <property type="term" value="P:proteolysis"/>
    <property type="evidence" value="ECO:0007669"/>
    <property type="project" value="UniProtKB-KW"/>
</dbReference>
<reference evidence="3 4" key="1">
    <citation type="journal article" date="2014" name="PLoS ONE">
        <title>Genome Sequence of Candidatus Nitrososphaera evergladensis from Group I.1b Enriched from Everglades Soil Reveals Novel Genomic Features of the Ammonia-Oxidizing Archaea.</title>
        <authorList>
            <person name="Zhalnina K.V."/>
            <person name="Dias R."/>
            <person name="Leonard M.T."/>
            <person name="Dorr de Quadros P."/>
            <person name="Camargo F.A."/>
            <person name="Drew J.C."/>
            <person name="Farmerie W.G."/>
            <person name="Daroub S.H."/>
            <person name="Triplett E.W."/>
        </authorList>
    </citation>
    <scope>NUCLEOTIDE SEQUENCE [LARGE SCALE GENOMIC DNA]</scope>
    <source>
        <strain evidence="3 4">SR1</strain>
    </source>
</reference>
<dbReference type="HOGENOM" id="CLU_379762_0_0_2"/>
<dbReference type="GeneID" id="41598664"/>
<accession>A0A075N0M6</accession>
<keyword evidence="3" id="KW-0645">Protease</keyword>
<sequence>MSSEDGFIGREVNYHGNDVFYTPIEEFVDFNPRKVFGGKKKVQYAKKSKKELVEDYEKTISRVSNSSIKDDEFAYFLLEFYSNPTSGRYARVLQEMNMTLLAFLDKSQKKALVQSPYADPLEVIVKESREIIKKIRPLDREEKIAPDLVNFAGNATVIVNTIPNIPAPKIEQHMSKIREFIQQHQGEPLNGLIDRENLRGSIIAKVNGETLRQLADDSSVILSVYKVPNVILSALGKRKRRITGDSTRAITASSMVTDDSSSTNRYEVIEIDSGVKILQDFQNHVVPLTALSQFPDGEDKDNHGTPIASLLLFGEGGKLKTSRVKVTSYKAWQESHDYDVKDLYTAMKFVLDNHKGRSRVFVSSLNYTFHDSFSEQETRKLELLIQSKNVCFVNSAGNIDDAASRRSVETRESIWKSARVFHPSDARTITSVGAYCRANGVDNNSYRLYPACFGRHNSEKIANKPEVLEFGGTLAVEGFGSTNIGVMAHSISGQVTSHYGTSMAAPLFARHLALLDFSLRDRVKNCETLKALAYSACKPTAAYDEFGGFGCLDTDELSTTSDRKVRVIFEGVFANMNEHRIPIHEIRIPIMVQPVKVTLFLVHSDNYSLPTTLDNYTAIMVDGTKGQQKLQLVREKGVNVGKWTHVKKAVYAYKKNSIGWWRFRLRPKLDNIPIQELSRLSLRYGGVLVIEAQRPPKGFLTLKEAMERERERSHTATESMESSYWDRYD</sequence>
<proteinExistence type="predicted"/>
<dbReference type="GO" id="GO:0004252">
    <property type="term" value="F:serine-type endopeptidase activity"/>
    <property type="evidence" value="ECO:0007669"/>
    <property type="project" value="InterPro"/>
</dbReference>
<organism evidence="3 4">
    <name type="scientific">Candidatus Nitrososphaera evergladensis SR1</name>
    <dbReference type="NCBI Taxonomy" id="1459636"/>
    <lineage>
        <taxon>Archaea</taxon>
        <taxon>Nitrososphaerota</taxon>
        <taxon>Nitrososphaeria</taxon>
        <taxon>Nitrososphaerales</taxon>
        <taxon>Nitrososphaeraceae</taxon>
        <taxon>Nitrososphaera</taxon>
    </lineage>
</organism>
<protein>
    <submittedName>
        <fullName evidence="3">Subtilase family protease</fullName>
    </submittedName>
</protein>